<dbReference type="Pfam" id="PF13556">
    <property type="entry name" value="HTH_30"/>
    <property type="match status" value="1"/>
</dbReference>
<gene>
    <name evidence="2" type="ORF">LCIT_17790</name>
</gene>
<accession>A0A5A5U0Q8</accession>
<dbReference type="InterPro" id="IPR042070">
    <property type="entry name" value="PucR_C-HTH_sf"/>
</dbReference>
<dbReference type="Proteomes" id="UP000323274">
    <property type="component" value="Unassembled WGS sequence"/>
</dbReference>
<evidence type="ECO:0000313" key="2">
    <source>
        <dbReference type="EMBL" id="GDZ84537.1"/>
    </source>
</evidence>
<evidence type="ECO:0000259" key="1">
    <source>
        <dbReference type="Pfam" id="PF13556"/>
    </source>
</evidence>
<protein>
    <recommendedName>
        <fullName evidence="1">PucR C-terminal helix-turn-helix domain-containing protein</fullName>
    </recommendedName>
</protein>
<dbReference type="InterPro" id="IPR051448">
    <property type="entry name" value="CdaR-like_regulators"/>
</dbReference>
<dbReference type="Gene3D" id="1.10.10.2840">
    <property type="entry name" value="PucR C-terminal helix-turn-helix domain"/>
    <property type="match status" value="1"/>
</dbReference>
<comment type="caution">
    <text evidence="2">The sequence shown here is derived from an EMBL/GenBank/DDBJ whole genome shotgun (WGS) entry which is preliminary data.</text>
</comment>
<name>A0A5A5U0Q8_LEUCI</name>
<dbReference type="InterPro" id="IPR025736">
    <property type="entry name" value="PucR_C-HTH_dom"/>
</dbReference>
<reference evidence="2 3" key="1">
    <citation type="submission" date="2019-04" db="EMBL/GenBank/DDBJ databases">
        <title>A pseudo-fructophilic Leuconostoc citreum strain F192-5 isolated from peel of satsuma mandarin: the first report for isolation and characterization of strain-dependent fructophilic-like characteristics.</title>
        <authorList>
            <person name="Maeno S."/>
            <person name="Tanizawa Y."/>
            <person name="Kajikawa A."/>
            <person name="Kanesaki Y."/>
            <person name="Kubota E."/>
            <person name="Arita M."/>
            <person name="Leon D."/>
            <person name="Endo A."/>
        </authorList>
    </citation>
    <scope>NUCLEOTIDE SEQUENCE [LARGE SCALE GENOMIC DNA]</scope>
    <source>
        <strain evidence="2 3">F192-5</strain>
    </source>
</reference>
<dbReference type="AlphaFoldDB" id="A0A5A5U0Q8"/>
<proteinExistence type="predicted"/>
<feature type="domain" description="PucR C-terminal helix-turn-helix" evidence="1">
    <location>
        <begin position="286"/>
        <end position="341"/>
    </location>
</feature>
<evidence type="ECO:0000313" key="3">
    <source>
        <dbReference type="Proteomes" id="UP000323274"/>
    </source>
</evidence>
<dbReference type="PANTHER" id="PTHR33744">
    <property type="entry name" value="CARBOHYDRATE DIACID REGULATOR"/>
    <property type="match status" value="1"/>
</dbReference>
<sequence length="369" mass="42501">MKLTMNISKRSAQELINQHFYDDNLVLTIADKSGDILATNADQTSMLRSKIIRNLIDRVNANISLTTKNIYIFRLHEYLNTFGYLIIQGPNDILSKQAKLIYTLTIMYLNSNYRFPLTNDNSTSQRANTFVRELIVANGSTNPFLLTEAAYFGFHLDQPGYVAAIFSSTGFSRDLINLSQFTVARTLRLTPFILIVLFQTDKTYQYMLRHINSSMYLGISTLSTNYLTNFHQALTVIFLKEKLYAINKNEFSVVEKFLPIINSNIKVDNLVNELFQFDQTPENHTLLETFWRFFQNNGRIKQTADLLHIHRNTLVFRLNTISATFGLDLQNYDDRTLFYIGFLQYKCTGLAPAINIADNLLISNNYTEA</sequence>
<dbReference type="EMBL" id="BJJW01000015">
    <property type="protein sequence ID" value="GDZ84537.1"/>
    <property type="molecule type" value="Genomic_DNA"/>
</dbReference>
<organism evidence="2 3">
    <name type="scientific">Leuconostoc citreum</name>
    <dbReference type="NCBI Taxonomy" id="33964"/>
    <lineage>
        <taxon>Bacteria</taxon>
        <taxon>Bacillati</taxon>
        <taxon>Bacillota</taxon>
        <taxon>Bacilli</taxon>
        <taxon>Lactobacillales</taxon>
        <taxon>Lactobacillaceae</taxon>
        <taxon>Leuconostoc</taxon>
    </lineage>
</organism>
<dbReference type="PANTHER" id="PTHR33744:SF15">
    <property type="entry name" value="CARBOHYDRATE DIACID REGULATOR"/>
    <property type="match status" value="1"/>
</dbReference>